<evidence type="ECO:0000313" key="3">
    <source>
        <dbReference type="Proteomes" id="UP000620670"/>
    </source>
</evidence>
<feature type="chain" id="PRO_5045716184" description="Copper chaperone PCu(A)C" evidence="1">
    <location>
        <begin position="29"/>
        <end position="181"/>
    </location>
</feature>
<dbReference type="Proteomes" id="UP000620670">
    <property type="component" value="Unassembled WGS sequence"/>
</dbReference>
<protein>
    <recommendedName>
        <fullName evidence="4">Copper chaperone PCu(A)C</fullName>
    </recommendedName>
</protein>
<organism evidence="2 3">
    <name type="scientific">Microvirga splendida</name>
    <dbReference type="NCBI Taxonomy" id="2795727"/>
    <lineage>
        <taxon>Bacteria</taxon>
        <taxon>Pseudomonadati</taxon>
        <taxon>Pseudomonadota</taxon>
        <taxon>Alphaproteobacteria</taxon>
        <taxon>Hyphomicrobiales</taxon>
        <taxon>Methylobacteriaceae</taxon>
        <taxon>Microvirga</taxon>
    </lineage>
</organism>
<comment type="caution">
    <text evidence="2">The sequence shown here is derived from an EMBL/GenBank/DDBJ whole genome shotgun (WGS) entry which is preliminary data.</text>
</comment>
<feature type="signal peptide" evidence="1">
    <location>
        <begin position="1"/>
        <end position="28"/>
    </location>
</feature>
<evidence type="ECO:0000256" key="1">
    <source>
        <dbReference type="SAM" id="SignalP"/>
    </source>
</evidence>
<dbReference type="EMBL" id="JAELXT010000006">
    <property type="protein sequence ID" value="MBJ6125530.1"/>
    <property type="molecule type" value="Genomic_DNA"/>
</dbReference>
<reference evidence="3" key="1">
    <citation type="submission" date="2020-12" db="EMBL/GenBank/DDBJ databases">
        <title>Hymenobacter sp.</title>
        <authorList>
            <person name="Kim M.K."/>
        </authorList>
    </citation>
    <scope>NUCLEOTIDE SEQUENCE [LARGE SCALE GENOMIC DNA]</scope>
    <source>
        <strain evidence="3">BT325</strain>
    </source>
</reference>
<proteinExistence type="predicted"/>
<dbReference type="RefSeq" id="WP_199048421.1">
    <property type="nucleotide sequence ID" value="NZ_JAELXT010000006.1"/>
</dbReference>
<name>A0ABS0XZQ1_9HYPH</name>
<keyword evidence="1" id="KW-0732">Signal</keyword>
<keyword evidence="3" id="KW-1185">Reference proteome</keyword>
<evidence type="ECO:0000313" key="2">
    <source>
        <dbReference type="EMBL" id="MBJ6125530.1"/>
    </source>
</evidence>
<accession>A0ABS0XZQ1</accession>
<sequence>MLKFLRMSVLGGCILAVLLVAAVLPAQAQPVRSAISPALSVAEIEGFSFPKTLGNFTRQSKVDYKTPGLGFSVTYLAPGGAWADIYVYDKQLKLPTGPALPQAKRELDVAISDVGSALKSGAYQDAELLDSSTFGSFAMAHMKITQRGTERDSYIFVTLHKGMFVKIRVTADAGAGARRMA</sequence>
<gene>
    <name evidence="2" type="ORF">JAO75_08900</name>
</gene>
<evidence type="ECO:0008006" key="4">
    <source>
        <dbReference type="Google" id="ProtNLM"/>
    </source>
</evidence>